<protein>
    <submittedName>
        <fullName evidence="1">Uncharacterized protein</fullName>
    </submittedName>
</protein>
<name>A0A0K1PT69_9BACT</name>
<evidence type="ECO:0000313" key="1">
    <source>
        <dbReference type="EMBL" id="AKU96702.1"/>
    </source>
</evidence>
<dbReference type="Proteomes" id="UP000064967">
    <property type="component" value="Chromosome"/>
</dbReference>
<accession>A0A0K1PT69</accession>
<dbReference type="AlphaFoldDB" id="A0A0K1PT69"/>
<gene>
    <name evidence="1" type="ORF">AKJ09_03366</name>
</gene>
<organism evidence="1 2">
    <name type="scientific">Labilithrix luteola</name>
    <dbReference type="NCBI Taxonomy" id="1391654"/>
    <lineage>
        <taxon>Bacteria</taxon>
        <taxon>Pseudomonadati</taxon>
        <taxon>Myxococcota</taxon>
        <taxon>Polyangia</taxon>
        <taxon>Polyangiales</taxon>
        <taxon>Labilitrichaceae</taxon>
        <taxon>Labilithrix</taxon>
    </lineage>
</organism>
<dbReference type="SUPFAM" id="SSF50969">
    <property type="entry name" value="YVTN repeat-like/Quinoprotein amine dehydrogenase"/>
    <property type="match status" value="1"/>
</dbReference>
<dbReference type="InterPro" id="IPR011044">
    <property type="entry name" value="Quino_amine_DH_bsu"/>
</dbReference>
<dbReference type="EMBL" id="CP012333">
    <property type="protein sequence ID" value="AKU96702.1"/>
    <property type="molecule type" value="Genomic_DNA"/>
</dbReference>
<keyword evidence="2" id="KW-1185">Reference proteome</keyword>
<sequence>MALVEVGGDRAVFVAPHANQEVDWRTATVGKGVVLAKASEDGRRLFVVSKGEQGSEPPTLTVFEGATNGEANAARRFELPSAHSALAVDPTGRWVGLYTRMKQDLSGIQAESVVPGQVSALADPPAFSLIPALEGEIQNEVVLVDLDASPELAVSSRLVGEPNEPPVQLWFSPVLQLPAGPRRLLVSQSSSRAFLLELDRLAANPAVQPELLTTLPTSSTTVMFDDGAPDRTDDARIVMLLTESSTPILNRDPVMSSRLAMFTFAPLSGAAPQASGREFETVSTGVDFKRYASEFAFVNTAAGRRIAVLVNPSPAVVFVDPDDPTGNAATMDLAFAHNALEVHWVRTRTAATEGGADAFLLSAGIIVNETAYWSLEPTSEQPFGNVQQPFSFPGVLELLDVPPPHEDLKILRPSGYCCFTGFYVLDRRTLSVMSFSESSAASLRVSPDGRHVSYFTTDPDKNGLTEWVGATVNLDDLTVTHFPLDGRRGAMFDVARPEGGRAIVVLGGDSSTDGPIQGDGTMTVFDAESPKVSTARSYSALLLGAP</sequence>
<dbReference type="KEGG" id="llu:AKJ09_03366"/>
<reference evidence="1 2" key="1">
    <citation type="submission" date="2015-08" db="EMBL/GenBank/DDBJ databases">
        <authorList>
            <person name="Babu N.S."/>
            <person name="Beckwith C.J."/>
            <person name="Beseler K.G."/>
            <person name="Brison A."/>
            <person name="Carone J.V."/>
            <person name="Caskin T.P."/>
            <person name="Diamond M."/>
            <person name="Durham M.E."/>
            <person name="Foxe J.M."/>
            <person name="Go M."/>
            <person name="Henderson B.A."/>
            <person name="Jones I.B."/>
            <person name="McGettigan J.A."/>
            <person name="Micheletti S.J."/>
            <person name="Nasrallah M.E."/>
            <person name="Ortiz D."/>
            <person name="Piller C.R."/>
            <person name="Privatt S.R."/>
            <person name="Schneider S.L."/>
            <person name="Sharp S."/>
            <person name="Smith T.C."/>
            <person name="Stanton J.D."/>
            <person name="Ullery H.E."/>
            <person name="Wilson R.J."/>
            <person name="Serrano M.G."/>
            <person name="Buck G."/>
            <person name="Lee V."/>
            <person name="Wang Y."/>
            <person name="Carvalho R."/>
            <person name="Voegtly L."/>
            <person name="Shi R."/>
            <person name="Duckworth R."/>
            <person name="Johnson A."/>
            <person name="Loviza R."/>
            <person name="Walstead R."/>
            <person name="Shah Z."/>
            <person name="Kiflezghi M."/>
            <person name="Wade K."/>
            <person name="Ball S.L."/>
            <person name="Bradley K.W."/>
            <person name="Asai D.J."/>
            <person name="Bowman C.A."/>
            <person name="Russell D.A."/>
            <person name="Pope W.H."/>
            <person name="Jacobs-Sera D."/>
            <person name="Hendrix R.W."/>
            <person name="Hatfull G.F."/>
        </authorList>
    </citation>
    <scope>NUCLEOTIDE SEQUENCE [LARGE SCALE GENOMIC DNA]</scope>
    <source>
        <strain evidence="1 2">DSM 27648</strain>
    </source>
</reference>
<evidence type="ECO:0000313" key="2">
    <source>
        <dbReference type="Proteomes" id="UP000064967"/>
    </source>
</evidence>
<proteinExistence type="predicted"/>